<evidence type="ECO:0000313" key="1">
    <source>
        <dbReference type="EMBL" id="AUB42883.1"/>
    </source>
</evidence>
<reference evidence="1 2" key="1">
    <citation type="submission" date="2017-11" db="EMBL/GenBank/DDBJ databases">
        <title>Complete genome of a free-living desiccation-tolerant cyanobacterium and its photosynthetic adaptation to extreme terrestrial habitat.</title>
        <authorList>
            <person name="Shang J."/>
        </authorList>
    </citation>
    <scope>NUCLEOTIDE SEQUENCE [LARGE SCALE GENOMIC DNA]</scope>
    <source>
        <strain evidence="1 2">CCNUN1</strain>
    </source>
</reference>
<accession>A0A2K8T5N0</accession>
<evidence type="ECO:0000313" key="2">
    <source>
        <dbReference type="Proteomes" id="UP000232003"/>
    </source>
</evidence>
<proteinExistence type="predicted"/>
<name>A0A2K8T5N0_9NOSO</name>
<organism evidence="1 2">
    <name type="scientific">Nostoc flagelliforme CCNUN1</name>
    <dbReference type="NCBI Taxonomy" id="2038116"/>
    <lineage>
        <taxon>Bacteria</taxon>
        <taxon>Bacillati</taxon>
        <taxon>Cyanobacteriota</taxon>
        <taxon>Cyanophyceae</taxon>
        <taxon>Nostocales</taxon>
        <taxon>Nostocaceae</taxon>
        <taxon>Nostoc</taxon>
    </lineage>
</organism>
<dbReference type="KEGG" id="nfl:COO91_09032"/>
<dbReference type="AlphaFoldDB" id="A0A2K8T5N0"/>
<keyword evidence="2" id="KW-1185">Reference proteome</keyword>
<dbReference type="Proteomes" id="UP000232003">
    <property type="component" value="Chromosome"/>
</dbReference>
<sequence>MIFELPQRLSQITPNIKIWEFVDRLANKNLENAKIIKMKYLAC</sequence>
<dbReference type="EMBL" id="CP024785">
    <property type="protein sequence ID" value="AUB42883.1"/>
    <property type="molecule type" value="Genomic_DNA"/>
</dbReference>
<protein>
    <submittedName>
        <fullName evidence="1">Uncharacterized protein</fullName>
    </submittedName>
</protein>
<gene>
    <name evidence="1" type="ORF">COO91_09032</name>
</gene>